<dbReference type="InterPro" id="IPR036388">
    <property type="entry name" value="WH-like_DNA-bd_sf"/>
</dbReference>
<dbReference type="Gene3D" id="3.40.190.290">
    <property type="match status" value="1"/>
</dbReference>
<reference evidence="6 7" key="1">
    <citation type="submission" date="2019-11" db="EMBL/GenBank/DDBJ databases">
        <title>Draft genome of Amycolatopsis RM579.</title>
        <authorList>
            <person name="Duangmal K."/>
            <person name="Mingma R."/>
        </authorList>
    </citation>
    <scope>NUCLEOTIDE SEQUENCE [LARGE SCALE GENOMIC DNA]</scope>
    <source>
        <strain evidence="6 7">RM579</strain>
    </source>
</reference>
<keyword evidence="3" id="KW-0238">DNA-binding</keyword>
<name>A0A6N7YXQ3_9PSEU</name>
<dbReference type="PRINTS" id="PR00039">
    <property type="entry name" value="HTHLYSR"/>
</dbReference>
<dbReference type="EMBL" id="WMBA01000055">
    <property type="protein sequence ID" value="MTD57877.1"/>
    <property type="molecule type" value="Genomic_DNA"/>
</dbReference>
<dbReference type="AlphaFoldDB" id="A0A6N7YXQ3"/>
<dbReference type="PROSITE" id="PS50931">
    <property type="entry name" value="HTH_LYSR"/>
    <property type="match status" value="1"/>
</dbReference>
<dbReference type="Pfam" id="PF03466">
    <property type="entry name" value="LysR_substrate"/>
    <property type="match status" value="1"/>
</dbReference>
<evidence type="ECO:0000313" key="6">
    <source>
        <dbReference type="EMBL" id="MTD57877.1"/>
    </source>
</evidence>
<evidence type="ECO:0000259" key="5">
    <source>
        <dbReference type="PROSITE" id="PS50931"/>
    </source>
</evidence>
<dbReference type="Proteomes" id="UP000440096">
    <property type="component" value="Unassembled WGS sequence"/>
</dbReference>
<gene>
    <name evidence="6" type="ORF">GKO32_28425</name>
</gene>
<dbReference type="FunFam" id="1.10.10.10:FF:000001">
    <property type="entry name" value="LysR family transcriptional regulator"/>
    <property type="match status" value="1"/>
</dbReference>
<keyword evidence="2" id="KW-0805">Transcription regulation</keyword>
<evidence type="ECO:0000256" key="4">
    <source>
        <dbReference type="ARBA" id="ARBA00023163"/>
    </source>
</evidence>
<protein>
    <submittedName>
        <fullName evidence="6">LysR family transcriptional regulator</fullName>
    </submittedName>
</protein>
<dbReference type="InterPro" id="IPR005119">
    <property type="entry name" value="LysR_subst-bd"/>
</dbReference>
<dbReference type="Pfam" id="PF00126">
    <property type="entry name" value="HTH_1"/>
    <property type="match status" value="1"/>
</dbReference>
<dbReference type="GO" id="GO:0003677">
    <property type="term" value="F:DNA binding"/>
    <property type="evidence" value="ECO:0007669"/>
    <property type="project" value="UniProtKB-KW"/>
</dbReference>
<organism evidence="6 7">
    <name type="scientific">Amycolatopsis pithecellobii</name>
    <dbReference type="NCBI Taxonomy" id="664692"/>
    <lineage>
        <taxon>Bacteria</taxon>
        <taxon>Bacillati</taxon>
        <taxon>Actinomycetota</taxon>
        <taxon>Actinomycetes</taxon>
        <taxon>Pseudonocardiales</taxon>
        <taxon>Pseudonocardiaceae</taxon>
        <taxon>Amycolatopsis</taxon>
    </lineage>
</organism>
<dbReference type="SUPFAM" id="SSF46785">
    <property type="entry name" value="Winged helix' DNA-binding domain"/>
    <property type="match status" value="1"/>
</dbReference>
<accession>A0A6N7YXQ3</accession>
<evidence type="ECO:0000256" key="3">
    <source>
        <dbReference type="ARBA" id="ARBA00023125"/>
    </source>
</evidence>
<dbReference type="GO" id="GO:0032993">
    <property type="term" value="C:protein-DNA complex"/>
    <property type="evidence" value="ECO:0007669"/>
    <property type="project" value="TreeGrafter"/>
</dbReference>
<evidence type="ECO:0000313" key="7">
    <source>
        <dbReference type="Proteomes" id="UP000440096"/>
    </source>
</evidence>
<sequence length="301" mass="34111">MKAQLVHMQVFLALAQSGSVTVAARQLHVAPSRVSERIQELESELGARLFNRTTRPATLTAAGEALLPRARAIVAEFDLIHTMFRTAHTPPVRVGMRSLPTDFRESLVDQVIRPAVGRSSLSLRPLDSHHQVELLRSRELELGLLWTELRDDAELAQLPLLEERFVIALPDTPRFHRLEEIGPSDIVGLRLATNIDPWTFPAVLHPYLEMVPLVDRVNAAVEEGLLMLLSDGAHCSFLPAGWQDHSHFAAPDGERILLRRLHDPEPTIVTYMTWRRDRRDEAPISRVLDRAHRRFPRPVSR</sequence>
<evidence type="ECO:0000256" key="2">
    <source>
        <dbReference type="ARBA" id="ARBA00023015"/>
    </source>
</evidence>
<proteinExistence type="inferred from homology"/>
<evidence type="ECO:0000256" key="1">
    <source>
        <dbReference type="ARBA" id="ARBA00009437"/>
    </source>
</evidence>
<keyword evidence="7" id="KW-1185">Reference proteome</keyword>
<dbReference type="PANTHER" id="PTHR30346">
    <property type="entry name" value="TRANSCRIPTIONAL DUAL REGULATOR HCAR-RELATED"/>
    <property type="match status" value="1"/>
</dbReference>
<dbReference type="SUPFAM" id="SSF53850">
    <property type="entry name" value="Periplasmic binding protein-like II"/>
    <property type="match status" value="1"/>
</dbReference>
<dbReference type="OrthoDB" id="3176554at2"/>
<dbReference type="InterPro" id="IPR036390">
    <property type="entry name" value="WH_DNA-bd_sf"/>
</dbReference>
<comment type="similarity">
    <text evidence="1">Belongs to the LysR transcriptional regulatory family.</text>
</comment>
<feature type="domain" description="HTH lysR-type" evidence="5">
    <location>
        <begin position="1"/>
        <end position="60"/>
    </location>
</feature>
<keyword evidence="4" id="KW-0804">Transcription</keyword>
<dbReference type="GO" id="GO:0003700">
    <property type="term" value="F:DNA-binding transcription factor activity"/>
    <property type="evidence" value="ECO:0007669"/>
    <property type="project" value="InterPro"/>
</dbReference>
<dbReference type="Gene3D" id="1.10.10.10">
    <property type="entry name" value="Winged helix-like DNA-binding domain superfamily/Winged helix DNA-binding domain"/>
    <property type="match status" value="1"/>
</dbReference>
<comment type="caution">
    <text evidence="6">The sequence shown here is derived from an EMBL/GenBank/DDBJ whole genome shotgun (WGS) entry which is preliminary data.</text>
</comment>
<dbReference type="PANTHER" id="PTHR30346:SF28">
    <property type="entry name" value="HTH-TYPE TRANSCRIPTIONAL REGULATOR CYNR"/>
    <property type="match status" value="1"/>
</dbReference>
<dbReference type="InterPro" id="IPR000847">
    <property type="entry name" value="LysR_HTH_N"/>
</dbReference>